<evidence type="ECO:0000256" key="2">
    <source>
        <dbReference type="SAM" id="MobiDB-lite"/>
    </source>
</evidence>
<evidence type="ECO:0000256" key="1">
    <source>
        <dbReference type="SAM" id="Coils"/>
    </source>
</evidence>
<proteinExistence type="predicted"/>
<reference evidence="3" key="1">
    <citation type="submission" date="2021-01" db="EMBL/GenBank/DDBJ databases">
        <authorList>
            <person name="Corre E."/>
            <person name="Pelletier E."/>
            <person name="Niang G."/>
            <person name="Scheremetjew M."/>
            <person name="Finn R."/>
            <person name="Kale V."/>
            <person name="Holt S."/>
            <person name="Cochrane G."/>
            <person name="Meng A."/>
            <person name="Brown T."/>
            <person name="Cohen L."/>
        </authorList>
    </citation>
    <scope>NUCLEOTIDE SEQUENCE</scope>
    <source>
        <strain evidence="3">CCMP 769</strain>
    </source>
</reference>
<protein>
    <submittedName>
        <fullName evidence="3">Uncharacterized protein</fullName>
    </submittedName>
</protein>
<feature type="region of interest" description="Disordered" evidence="2">
    <location>
        <begin position="225"/>
        <end position="248"/>
    </location>
</feature>
<organism evidence="3">
    <name type="scientific">Rhodosorus marinus</name>
    <dbReference type="NCBI Taxonomy" id="101924"/>
    <lineage>
        <taxon>Eukaryota</taxon>
        <taxon>Rhodophyta</taxon>
        <taxon>Stylonematophyceae</taxon>
        <taxon>Stylonematales</taxon>
        <taxon>Stylonemataceae</taxon>
        <taxon>Rhodosorus</taxon>
    </lineage>
</organism>
<dbReference type="EMBL" id="HBHW01035378">
    <property type="protein sequence ID" value="CAE0059107.1"/>
    <property type="molecule type" value="Transcribed_RNA"/>
</dbReference>
<feature type="coiled-coil region" evidence="1">
    <location>
        <begin position="116"/>
        <end position="143"/>
    </location>
</feature>
<name>A0A7S3EKW7_9RHOD</name>
<sequence>MGFVSNGIGVGLRLRAPGRCGRFDGRLRVGRSNKRRSTLVALNFAIPPLPFTRFEALVTTVAAVVVVLASKLLRVLCTRLSDYIVHEVAKRKKNTSVLLAENVDASEQVMADRLLIANATEEIKTLEVQKAKAEEEYKSGTAEIAKVRASIQQSKEQLKGVCTINPLRSAICSSCKVSKSLLLRLGSALSGPFQDGSAWVVSEENLEEERDKWLAIVAEAEAEREEADQKLRNANQEETELNGLVSRYRERRDQLSSLLSNQTPQPDSQ</sequence>
<gene>
    <name evidence="3" type="ORF">RMAR00112_LOCUS27172</name>
</gene>
<dbReference type="AlphaFoldDB" id="A0A7S3EKW7"/>
<evidence type="ECO:0000313" key="3">
    <source>
        <dbReference type="EMBL" id="CAE0059107.1"/>
    </source>
</evidence>
<accession>A0A7S3EKW7</accession>
<keyword evidence="1" id="KW-0175">Coiled coil</keyword>